<dbReference type="InterPro" id="IPR019052">
    <property type="entry name" value="DUF2383"/>
</dbReference>
<organism evidence="2 3">
    <name type="scientific">Mucilaginibacter straminoryzae</name>
    <dbReference type="NCBI Taxonomy" id="2932774"/>
    <lineage>
        <taxon>Bacteria</taxon>
        <taxon>Pseudomonadati</taxon>
        <taxon>Bacteroidota</taxon>
        <taxon>Sphingobacteriia</taxon>
        <taxon>Sphingobacteriales</taxon>
        <taxon>Sphingobacteriaceae</taxon>
        <taxon>Mucilaginibacter</taxon>
    </lineage>
</organism>
<protein>
    <submittedName>
        <fullName evidence="2">PA2169 family four-helix-bundle protein</fullName>
    </submittedName>
</protein>
<accession>A0A9X2BBP3</accession>
<proteinExistence type="predicted"/>
<evidence type="ECO:0000259" key="1">
    <source>
        <dbReference type="Pfam" id="PF09537"/>
    </source>
</evidence>
<evidence type="ECO:0000313" key="3">
    <source>
        <dbReference type="Proteomes" id="UP001139450"/>
    </source>
</evidence>
<dbReference type="AlphaFoldDB" id="A0A9X2BBP3"/>
<dbReference type="Pfam" id="PF09537">
    <property type="entry name" value="DUF2383"/>
    <property type="match status" value="1"/>
</dbReference>
<dbReference type="NCBIfam" id="TIGR02284">
    <property type="entry name" value="PA2169 family four-helix-bundle protein"/>
    <property type="match status" value="1"/>
</dbReference>
<evidence type="ECO:0000313" key="2">
    <source>
        <dbReference type="EMBL" id="MCJ8210062.1"/>
    </source>
</evidence>
<name>A0A9X2BBP3_9SPHI</name>
<reference evidence="2" key="1">
    <citation type="submission" date="2022-04" db="EMBL/GenBank/DDBJ databases">
        <title>Mucilaginibacter sp. RS28 isolated from freshwater.</title>
        <authorList>
            <person name="Ko S.-R."/>
        </authorList>
    </citation>
    <scope>NUCLEOTIDE SEQUENCE</scope>
    <source>
        <strain evidence="2">RS28</strain>
    </source>
</reference>
<dbReference type="RefSeq" id="WP_245129902.1">
    <property type="nucleotide sequence ID" value="NZ_JALJEJ010000004.1"/>
</dbReference>
<dbReference type="PIRSF" id="PIRSF029477">
    <property type="entry name" value="UCP029477"/>
    <property type="match status" value="1"/>
</dbReference>
<dbReference type="EMBL" id="JALJEJ010000004">
    <property type="protein sequence ID" value="MCJ8210062.1"/>
    <property type="molecule type" value="Genomic_DNA"/>
</dbReference>
<dbReference type="InterPro" id="IPR011971">
    <property type="entry name" value="CHP02284"/>
</dbReference>
<comment type="caution">
    <text evidence="2">The sequence shown here is derived from an EMBL/GenBank/DDBJ whole genome shotgun (WGS) entry which is preliminary data.</text>
</comment>
<dbReference type="InterPro" id="IPR009078">
    <property type="entry name" value="Ferritin-like_SF"/>
</dbReference>
<dbReference type="SUPFAM" id="SSF47240">
    <property type="entry name" value="Ferritin-like"/>
    <property type="match status" value="1"/>
</dbReference>
<gene>
    <name evidence="2" type="ORF">MUY27_10105</name>
</gene>
<dbReference type="Proteomes" id="UP001139450">
    <property type="component" value="Unassembled WGS sequence"/>
</dbReference>
<dbReference type="InterPro" id="IPR012347">
    <property type="entry name" value="Ferritin-like"/>
</dbReference>
<dbReference type="InterPro" id="IPR016920">
    <property type="entry name" value="UCP029477"/>
</dbReference>
<keyword evidence="3" id="KW-1185">Reference proteome</keyword>
<dbReference type="Gene3D" id="1.20.1260.10">
    <property type="match status" value="1"/>
</dbReference>
<sequence>MATNHEINVEGLNHLVTIANDGEKGYNTAAEQAHNPILKAAFLRMAVERAEFAVELKGLVRLNGGDPDTGGGPVGALHRAWIDIKTALSSDDDKAILNECITGDKAAVNAYETELKDTYLPVEHRAVLERQLKIIKDALFTVESELRQLE</sequence>
<feature type="domain" description="DUF2383" evidence="1">
    <location>
        <begin position="10"/>
        <end position="116"/>
    </location>
</feature>